<dbReference type="GO" id="GO:0031573">
    <property type="term" value="P:mitotic intra-S DNA damage checkpoint signaling"/>
    <property type="evidence" value="ECO:0007669"/>
    <property type="project" value="TreeGrafter"/>
</dbReference>
<feature type="region of interest" description="Disordered" evidence="1">
    <location>
        <begin position="467"/>
        <end position="542"/>
    </location>
</feature>
<dbReference type="EMBL" id="BJWK01000003">
    <property type="protein sequence ID" value="GEM07660.1"/>
    <property type="molecule type" value="Genomic_DNA"/>
</dbReference>
<evidence type="ECO:0000256" key="1">
    <source>
        <dbReference type="SAM" id="MobiDB-lite"/>
    </source>
</evidence>
<dbReference type="GO" id="GO:0000076">
    <property type="term" value="P:DNA replication checkpoint signaling"/>
    <property type="evidence" value="ECO:0007669"/>
    <property type="project" value="TreeGrafter"/>
</dbReference>
<protein>
    <submittedName>
        <fullName evidence="2">Cell cycle checkpoint control protein RAD9A</fullName>
    </submittedName>
</protein>
<name>A0A511KBA5_RHOTO</name>
<evidence type="ECO:0000313" key="3">
    <source>
        <dbReference type="Proteomes" id="UP000321518"/>
    </source>
</evidence>
<reference evidence="2 3" key="1">
    <citation type="submission" date="2019-07" db="EMBL/GenBank/DDBJ databases">
        <title>Rhodotorula toruloides NBRC10032 genome sequencing.</title>
        <authorList>
            <person name="Shida Y."/>
            <person name="Takaku H."/>
            <person name="Ogasawara W."/>
            <person name="Mori K."/>
        </authorList>
    </citation>
    <scope>NUCLEOTIDE SEQUENCE [LARGE SCALE GENOMIC DNA]</scope>
    <source>
        <strain evidence="2 3">NBRC10032</strain>
    </source>
</reference>
<dbReference type="OrthoDB" id="60092at2759"/>
<dbReference type="Proteomes" id="UP000321518">
    <property type="component" value="Unassembled WGS sequence"/>
</dbReference>
<dbReference type="GO" id="GO:0030896">
    <property type="term" value="C:checkpoint clamp complex"/>
    <property type="evidence" value="ECO:0007669"/>
    <property type="project" value="InterPro"/>
</dbReference>
<feature type="compositionally biased region" description="Basic and acidic residues" evidence="1">
    <location>
        <begin position="388"/>
        <end position="399"/>
    </location>
</feature>
<proteinExistence type="predicted"/>
<feature type="compositionally biased region" description="Gly residues" evidence="1">
    <location>
        <begin position="508"/>
        <end position="522"/>
    </location>
</feature>
<feature type="region of interest" description="Disordered" evidence="1">
    <location>
        <begin position="362"/>
        <end position="417"/>
    </location>
</feature>
<dbReference type="PANTHER" id="PTHR15237:SF0">
    <property type="entry name" value="CELL CYCLE CHECKPOINT CONTROL PROTEIN"/>
    <property type="match status" value="1"/>
</dbReference>
<gene>
    <name evidence="2" type="ORF">Rt10032_c03g1677</name>
</gene>
<dbReference type="PANTHER" id="PTHR15237">
    <property type="entry name" value="DNA REPAIR PROTEIN RAD9"/>
    <property type="match status" value="1"/>
</dbReference>
<dbReference type="AlphaFoldDB" id="A0A511KBA5"/>
<dbReference type="InterPro" id="IPR046938">
    <property type="entry name" value="DNA_clamp_sf"/>
</dbReference>
<dbReference type="Gene3D" id="3.70.10.10">
    <property type="match status" value="1"/>
</dbReference>
<accession>A0A511KBA5</accession>
<dbReference type="InterPro" id="IPR007268">
    <property type="entry name" value="Rad9/Ddc1"/>
</dbReference>
<organism evidence="2 3">
    <name type="scientific">Rhodotorula toruloides</name>
    <name type="common">Yeast</name>
    <name type="synonym">Rhodosporidium toruloides</name>
    <dbReference type="NCBI Taxonomy" id="5286"/>
    <lineage>
        <taxon>Eukaryota</taxon>
        <taxon>Fungi</taxon>
        <taxon>Dikarya</taxon>
        <taxon>Basidiomycota</taxon>
        <taxon>Pucciniomycotina</taxon>
        <taxon>Microbotryomycetes</taxon>
        <taxon>Sporidiobolales</taxon>
        <taxon>Sporidiobolaceae</taxon>
        <taxon>Rhodotorula</taxon>
    </lineage>
</organism>
<comment type="caution">
    <text evidence="2">The sequence shown here is derived from an EMBL/GenBank/DDBJ whole genome shotgun (WGS) entry which is preliminary data.</text>
</comment>
<dbReference type="GO" id="GO:0006281">
    <property type="term" value="P:DNA repair"/>
    <property type="evidence" value="ECO:0007669"/>
    <property type="project" value="TreeGrafter"/>
</dbReference>
<dbReference type="SUPFAM" id="SSF55979">
    <property type="entry name" value="DNA clamp"/>
    <property type="match status" value="1"/>
</dbReference>
<sequence length="542" mass="58023">MELDLGGGQPLKVFTRALQTLSRIGDDLDFSCTSARLSISTVNSSRTAFGIVHFYPRFFGLYEVQGRQAQLYDSVGTDARTSKEKPFKFSLAGRALLSALRPRAANSVETCAISVTDSDDPNGRRAEEGIESGECRIHIYLHCQHNVRKHHSLPYSHPSVQNWARFDVSSCTSTWTASSRVLKEWTDHFHLRTTGGGNASATNEITFYMTKEDCRLRSFNDGEGALSTKSSHHGENFQERAIATELAVDVGDFDEYKIGNAQETDSQEFEPTAEGDEEVVVTFALKEFKVGLRAAIIALSAPSASSSSSSSHSHVPAPSLPLTAHFTTGGRPIMFHLPSSTGSAGAWEARWVVATTDYDSGGGTAVGNKGSGAVKREKSESVPAPAAGRKEKGKGKEKALFIPPATPTPRQQDDEDDLYGAEGDFGGLYDGGPGFEDEEAAWAEIDKLSQMASQRQQDRRVQSTMGAGVAWQGGGGGGEEWEFEGTEGVQASAAEAAKGTQLGPTQKGVGGIARGWGAGGSGADEEDERAARQPRWNLLGDG</sequence>
<dbReference type="Pfam" id="PF04139">
    <property type="entry name" value="Rad9"/>
    <property type="match status" value="1"/>
</dbReference>
<evidence type="ECO:0000313" key="2">
    <source>
        <dbReference type="EMBL" id="GEM07660.1"/>
    </source>
</evidence>
<dbReference type="GO" id="GO:0071479">
    <property type="term" value="P:cellular response to ionizing radiation"/>
    <property type="evidence" value="ECO:0007669"/>
    <property type="project" value="TreeGrafter"/>
</dbReference>